<dbReference type="Proteomes" id="UP001172386">
    <property type="component" value="Unassembled WGS sequence"/>
</dbReference>
<organism evidence="1 2">
    <name type="scientific">Neophaeococcomyces mojaviensis</name>
    <dbReference type="NCBI Taxonomy" id="3383035"/>
    <lineage>
        <taxon>Eukaryota</taxon>
        <taxon>Fungi</taxon>
        <taxon>Dikarya</taxon>
        <taxon>Ascomycota</taxon>
        <taxon>Pezizomycotina</taxon>
        <taxon>Eurotiomycetes</taxon>
        <taxon>Chaetothyriomycetidae</taxon>
        <taxon>Chaetothyriales</taxon>
        <taxon>Chaetothyriales incertae sedis</taxon>
        <taxon>Neophaeococcomyces</taxon>
    </lineage>
</organism>
<protein>
    <submittedName>
        <fullName evidence="1">Uncharacterized protein</fullName>
    </submittedName>
</protein>
<comment type="caution">
    <text evidence="1">The sequence shown here is derived from an EMBL/GenBank/DDBJ whole genome shotgun (WGS) entry which is preliminary data.</text>
</comment>
<keyword evidence="2" id="KW-1185">Reference proteome</keyword>
<dbReference type="EMBL" id="JAPDRQ010000144">
    <property type="protein sequence ID" value="KAJ9653700.1"/>
    <property type="molecule type" value="Genomic_DNA"/>
</dbReference>
<proteinExistence type="predicted"/>
<reference evidence="1" key="1">
    <citation type="submission" date="2022-10" db="EMBL/GenBank/DDBJ databases">
        <title>Culturing micro-colonial fungi from biological soil crusts in the Mojave desert and describing Neophaeococcomyces mojavensis, and introducing the new genera and species Taxawa tesnikishii.</title>
        <authorList>
            <person name="Kurbessoian T."/>
            <person name="Stajich J.E."/>
        </authorList>
    </citation>
    <scope>NUCLEOTIDE SEQUENCE</scope>
    <source>
        <strain evidence="1">JES_112</strain>
    </source>
</reference>
<gene>
    <name evidence="1" type="ORF">H2198_007157</name>
</gene>
<sequence>MSSNQEQGSLHSQASEGKRRQHGSQTAQRGVDQADDAKQQQHQELEHDGQVVQPEPIADDADSALGDEISVYTASVRESIYDFPERYGRTYHAYKEGRYSLPNDEVEMDRLDVHHHVILLAMQKQLFFAPLPADFSGRALDLATGTGIWPIDFACQFPNATVIGNDLSPTMPLIVPPNCHFYVDDIEADWTYSENEKFDFIHARFLAGAIADWPKLMAQSFEHLKPGGWVEFQDWNTWIYSQDGSLPPESALNRFHALTCGGRHAQGFNMRPGPHLEKWIQDAGFVDVEVTKVLLPLGSWPKAQQQKELGVFNLVQMMKGAEAVCLAVLPMLPPEAGGPWELEEIQVFLADIRKDMSNRKIHGVYDFWIVWARKPEA</sequence>
<evidence type="ECO:0000313" key="2">
    <source>
        <dbReference type="Proteomes" id="UP001172386"/>
    </source>
</evidence>
<name>A0ACC3A1E0_9EURO</name>
<accession>A0ACC3A1E0</accession>
<evidence type="ECO:0000313" key="1">
    <source>
        <dbReference type="EMBL" id="KAJ9653700.1"/>
    </source>
</evidence>